<dbReference type="PANTHER" id="PTHR43744:SF9">
    <property type="entry name" value="POLYGALACTURONAN_RHAMNOGALACTURONAN TRANSPORT SYSTEM PERMEASE PROTEIN YTCP"/>
    <property type="match status" value="1"/>
</dbReference>
<protein>
    <submittedName>
        <fullName evidence="9">Putative ABC transporter permease protein YtcP</fullName>
    </submittedName>
</protein>
<comment type="subcellular location">
    <subcellularLocation>
        <location evidence="1 7">Cell membrane</location>
        <topology evidence="1 7">Multi-pass membrane protein</topology>
    </subcellularLocation>
</comment>
<organism evidence="9 10">
    <name type="scientific">Cohnella abietis</name>
    <dbReference type="NCBI Taxonomy" id="2507935"/>
    <lineage>
        <taxon>Bacteria</taxon>
        <taxon>Bacillati</taxon>
        <taxon>Bacillota</taxon>
        <taxon>Bacilli</taxon>
        <taxon>Bacillales</taxon>
        <taxon>Paenibacillaceae</taxon>
        <taxon>Cohnella</taxon>
    </lineage>
</organism>
<reference evidence="9 10" key="1">
    <citation type="submission" date="2019-01" db="EMBL/GenBank/DDBJ databases">
        <title>Complete genome sequence of Cohnella hallensis HS21 isolated from Korean fir (Abies koreana) rhizospheric soil.</title>
        <authorList>
            <person name="Jiang L."/>
            <person name="Kang S.W."/>
            <person name="Kim S."/>
            <person name="Jung J."/>
            <person name="Kim C.Y."/>
            <person name="Kim D.H."/>
            <person name="Kim S.W."/>
            <person name="Lee J."/>
        </authorList>
    </citation>
    <scope>NUCLEOTIDE SEQUENCE [LARGE SCALE GENOMIC DNA]</scope>
    <source>
        <strain evidence="9 10">HS21</strain>
    </source>
</reference>
<keyword evidence="4 7" id="KW-0812">Transmembrane</keyword>
<dbReference type="GO" id="GO:0005886">
    <property type="term" value="C:plasma membrane"/>
    <property type="evidence" value="ECO:0007669"/>
    <property type="project" value="UniProtKB-SubCell"/>
</dbReference>
<evidence type="ECO:0000256" key="4">
    <source>
        <dbReference type="ARBA" id="ARBA00022692"/>
    </source>
</evidence>
<keyword evidence="2 7" id="KW-0813">Transport</keyword>
<comment type="similarity">
    <text evidence="7">Belongs to the binding-protein-dependent transport system permease family.</text>
</comment>
<evidence type="ECO:0000256" key="5">
    <source>
        <dbReference type="ARBA" id="ARBA00022989"/>
    </source>
</evidence>
<evidence type="ECO:0000256" key="6">
    <source>
        <dbReference type="ARBA" id="ARBA00023136"/>
    </source>
</evidence>
<evidence type="ECO:0000313" key="10">
    <source>
        <dbReference type="Proteomes" id="UP000289856"/>
    </source>
</evidence>
<keyword evidence="5 7" id="KW-1133">Transmembrane helix</keyword>
<dbReference type="AlphaFoldDB" id="A0A3T1DF43"/>
<dbReference type="RefSeq" id="WP_130616192.1">
    <property type="nucleotide sequence ID" value="NZ_AP019400.1"/>
</dbReference>
<feature type="transmembrane region" description="Helical" evidence="7">
    <location>
        <begin position="262"/>
        <end position="279"/>
    </location>
</feature>
<keyword evidence="3" id="KW-1003">Cell membrane</keyword>
<feature type="transmembrane region" description="Helical" evidence="7">
    <location>
        <begin position="82"/>
        <end position="100"/>
    </location>
</feature>
<feature type="domain" description="ABC transmembrane type-1" evidence="8">
    <location>
        <begin position="71"/>
        <end position="279"/>
    </location>
</feature>
<evidence type="ECO:0000256" key="3">
    <source>
        <dbReference type="ARBA" id="ARBA00022475"/>
    </source>
</evidence>
<feature type="transmembrane region" description="Helical" evidence="7">
    <location>
        <begin position="12"/>
        <end position="32"/>
    </location>
</feature>
<dbReference type="KEGG" id="cohn:KCTCHS21_61120"/>
<proteinExistence type="inferred from homology"/>
<feature type="transmembrane region" description="Helical" evidence="7">
    <location>
        <begin position="112"/>
        <end position="132"/>
    </location>
</feature>
<feature type="transmembrane region" description="Helical" evidence="7">
    <location>
        <begin position="185"/>
        <end position="210"/>
    </location>
</feature>
<dbReference type="Gene3D" id="1.10.3720.10">
    <property type="entry name" value="MetI-like"/>
    <property type="match status" value="1"/>
</dbReference>
<dbReference type="Pfam" id="PF00528">
    <property type="entry name" value="BPD_transp_1"/>
    <property type="match status" value="1"/>
</dbReference>
<sequence length="294" mass="33117">MVTNRTFSARLAQYALVIFMILVLLTCIIPIWHTVAVSFSHKSYAAAGMVDFWPKGFNTIAYQQILADPVFVNSFFVSVKRVLLGGGINFLLAVLMAYPLSRSPQEFRFRNIYMWFLVFTMLFSGGIVPLYILMKSLGLFNSIWALVLPGAVPVFNVILLVNFFRSIPKDLVEAGHIDGAGPWYMLFKIFIPISTPALATITLFSVVGHWNAFFDGLIFMRTPEHYPLQTYIQQLVVQLNTQSIDSTQVELLSKLSNQTLNAAKLVVAIVPILTVYPFIQRHFIHGIMLGSVKE</sequence>
<evidence type="ECO:0000313" key="9">
    <source>
        <dbReference type="EMBL" id="BBI36713.1"/>
    </source>
</evidence>
<dbReference type="InterPro" id="IPR000515">
    <property type="entry name" value="MetI-like"/>
</dbReference>
<dbReference type="SUPFAM" id="SSF161098">
    <property type="entry name" value="MetI-like"/>
    <property type="match status" value="1"/>
</dbReference>
<dbReference type="GO" id="GO:0055085">
    <property type="term" value="P:transmembrane transport"/>
    <property type="evidence" value="ECO:0007669"/>
    <property type="project" value="InterPro"/>
</dbReference>
<evidence type="ECO:0000256" key="7">
    <source>
        <dbReference type="RuleBase" id="RU363032"/>
    </source>
</evidence>
<dbReference type="CDD" id="cd06261">
    <property type="entry name" value="TM_PBP2"/>
    <property type="match status" value="1"/>
</dbReference>
<dbReference type="PROSITE" id="PS50928">
    <property type="entry name" value="ABC_TM1"/>
    <property type="match status" value="1"/>
</dbReference>
<keyword evidence="10" id="KW-1185">Reference proteome</keyword>
<dbReference type="Proteomes" id="UP000289856">
    <property type="component" value="Chromosome"/>
</dbReference>
<dbReference type="PANTHER" id="PTHR43744">
    <property type="entry name" value="ABC TRANSPORTER PERMEASE PROTEIN MG189-RELATED-RELATED"/>
    <property type="match status" value="1"/>
</dbReference>
<gene>
    <name evidence="9" type="primary">ytcP_7</name>
    <name evidence="9" type="ORF">KCTCHS21_61120</name>
</gene>
<evidence type="ECO:0000256" key="2">
    <source>
        <dbReference type="ARBA" id="ARBA00022448"/>
    </source>
</evidence>
<feature type="transmembrane region" description="Helical" evidence="7">
    <location>
        <begin position="144"/>
        <end position="164"/>
    </location>
</feature>
<dbReference type="InterPro" id="IPR035906">
    <property type="entry name" value="MetI-like_sf"/>
</dbReference>
<name>A0A3T1DF43_9BACL</name>
<accession>A0A3T1DF43</accession>
<evidence type="ECO:0000256" key="1">
    <source>
        <dbReference type="ARBA" id="ARBA00004651"/>
    </source>
</evidence>
<evidence type="ECO:0000259" key="8">
    <source>
        <dbReference type="PROSITE" id="PS50928"/>
    </source>
</evidence>
<dbReference type="OrthoDB" id="9810086at2"/>
<keyword evidence="6 7" id="KW-0472">Membrane</keyword>
<dbReference type="EMBL" id="AP019400">
    <property type="protein sequence ID" value="BBI36713.1"/>
    <property type="molecule type" value="Genomic_DNA"/>
</dbReference>